<evidence type="ECO:0000313" key="4">
    <source>
        <dbReference type="EMBL" id="EMR69593.1"/>
    </source>
</evidence>
<dbReference type="PANTHER" id="PTHR24320">
    <property type="entry name" value="RETINOL DEHYDROGENASE"/>
    <property type="match status" value="1"/>
</dbReference>
<keyword evidence="3" id="KW-0560">Oxidoreductase</keyword>
<protein>
    <submittedName>
        <fullName evidence="4">Putative short-chain dehydrogenase reductase family protein</fullName>
    </submittedName>
</protein>
<gene>
    <name evidence="4" type="ORF">UCREL1_3380</name>
</gene>
<keyword evidence="2" id="KW-0521">NADP</keyword>
<evidence type="ECO:0000313" key="5">
    <source>
        <dbReference type="Proteomes" id="UP000012174"/>
    </source>
</evidence>
<dbReference type="Pfam" id="PF00106">
    <property type="entry name" value="adh_short"/>
    <property type="match status" value="1"/>
</dbReference>
<dbReference type="GO" id="GO:0016491">
    <property type="term" value="F:oxidoreductase activity"/>
    <property type="evidence" value="ECO:0007669"/>
    <property type="project" value="UniProtKB-KW"/>
</dbReference>
<name>M7SYF9_EUTLA</name>
<dbReference type="STRING" id="1287681.M7SYF9"/>
<dbReference type="OrthoDB" id="542013at2759"/>
<dbReference type="OMA" id="FWAKFRE"/>
<dbReference type="InterPro" id="IPR036291">
    <property type="entry name" value="NAD(P)-bd_dom_sf"/>
</dbReference>
<dbReference type="KEGG" id="ela:UCREL1_3380"/>
<dbReference type="eggNOG" id="KOG1208">
    <property type="taxonomic scope" value="Eukaryota"/>
</dbReference>
<organism evidence="4 5">
    <name type="scientific">Eutypa lata (strain UCR-EL1)</name>
    <name type="common">Grapevine dieback disease fungus</name>
    <name type="synonym">Eutypa armeniacae</name>
    <dbReference type="NCBI Taxonomy" id="1287681"/>
    <lineage>
        <taxon>Eukaryota</taxon>
        <taxon>Fungi</taxon>
        <taxon>Dikarya</taxon>
        <taxon>Ascomycota</taxon>
        <taxon>Pezizomycotina</taxon>
        <taxon>Sordariomycetes</taxon>
        <taxon>Xylariomycetidae</taxon>
        <taxon>Xylariales</taxon>
        <taxon>Diatrypaceae</taxon>
        <taxon>Eutypa</taxon>
    </lineage>
</organism>
<dbReference type="AlphaFoldDB" id="M7SYF9"/>
<dbReference type="HOGENOM" id="CLU_010194_44_4_1"/>
<dbReference type="Proteomes" id="UP000012174">
    <property type="component" value="Unassembled WGS sequence"/>
</dbReference>
<dbReference type="EMBL" id="KB706050">
    <property type="protein sequence ID" value="EMR69593.1"/>
    <property type="molecule type" value="Genomic_DNA"/>
</dbReference>
<dbReference type="Gene3D" id="3.40.50.720">
    <property type="entry name" value="NAD(P)-binding Rossmann-like Domain"/>
    <property type="match status" value="1"/>
</dbReference>
<evidence type="ECO:0000256" key="2">
    <source>
        <dbReference type="ARBA" id="ARBA00022857"/>
    </source>
</evidence>
<dbReference type="PANTHER" id="PTHR24320:SF252">
    <property type="entry name" value="DEHYDROGENASE_REDUCTASE FAMILY PROTEIN, PUTATIVE (AFU_ORTHOLOGUE AFUA_3G08550)-RELATED"/>
    <property type="match status" value="1"/>
</dbReference>
<reference evidence="5" key="1">
    <citation type="journal article" date="2013" name="Genome Announc.">
        <title>Draft genome sequence of the grapevine dieback fungus Eutypa lata UCR-EL1.</title>
        <authorList>
            <person name="Blanco-Ulate B."/>
            <person name="Rolshausen P.E."/>
            <person name="Cantu D."/>
        </authorList>
    </citation>
    <scope>NUCLEOTIDE SEQUENCE [LARGE SCALE GENOMIC DNA]</scope>
    <source>
        <strain evidence="5">UCR-EL1</strain>
    </source>
</reference>
<sequence>MTSFWGFMFHQLTFRPKPLSPDVRLDGKTAIVTGSNVGLGFEAASELAAHGLSRLVLAVRSEPKGEEAKSKIAAASPACDIRVWPLDQEDVASVVAFAERARAQLDRLDIACLNAGLKRLEFSQSPKTRHEAHVQINHLGTALLSLLLLEPLRRTARETGAPSRMSITASSVAFFIAPTETLTAVPEGHDGSLLKWLDDPASFGTAGSDKRYSLSKLLNVLWMRALAAHVDGKEVVINTFNPGYCRSEFHRVDPSAERISHWIAWSTEQGAWHITDAAVRHPGSHGKYLSEQRIRPFSKFVISPEGKATQEKVWDETLELFRKEVEGIDLSEFE</sequence>
<evidence type="ECO:0000256" key="1">
    <source>
        <dbReference type="ARBA" id="ARBA00006484"/>
    </source>
</evidence>
<evidence type="ECO:0000256" key="3">
    <source>
        <dbReference type="ARBA" id="ARBA00023002"/>
    </source>
</evidence>
<comment type="similarity">
    <text evidence="1">Belongs to the short-chain dehydrogenases/reductases (SDR) family.</text>
</comment>
<dbReference type="InterPro" id="IPR002347">
    <property type="entry name" value="SDR_fam"/>
</dbReference>
<keyword evidence="5" id="KW-1185">Reference proteome</keyword>
<dbReference type="PRINTS" id="PR00081">
    <property type="entry name" value="GDHRDH"/>
</dbReference>
<accession>M7SYF9</accession>
<proteinExistence type="inferred from homology"/>
<dbReference type="SUPFAM" id="SSF51735">
    <property type="entry name" value="NAD(P)-binding Rossmann-fold domains"/>
    <property type="match status" value="1"/>
</dbReference>